<dbReference type="GO" id="GO:0016740">
    <property type="term" value="F:transferase activity"/>
    <property type="evidence" value="ECO:0007669"/>
    <property type="project" value="UniProtKB-KW"/>
</dbReference>
<accession>L8WFU6</accession>
<sequence>MTSGRNSGLPGTNTWLATGQIGHYARIVYYHGRPRLMRSDDPNKDQTYYLSSVRENKLKRVSRPINTPHI</sequence>
<dbReference type="InterPro" id="IPR014729">
    <property type="entry name" value="Rossmann-like_a/b/a_fold"/>
</dbReference>
<keyword evidence="2" id="KW-1185">Reference proteome</keyword>
<dbReference type="AlphaFoldDB" id="L8WFU6"/>
<dbReference type="OrthoDB" id="3685at2759"/>
<reference evidence="1 2" key="1">
    <citation type="journal article" date="2013" name="Nat. Commun.">
        <title>The evolution and pathogenic mechanisms of the rice sheath blight pathogen.</title>
        <authorList>
            <person name="Zheng A."/>
            <person name="Lin R."/>
            <person name="Xu L."/>
            <person name="Qin P."/>
            <person name="Tang C."/>
            <person name="Ai P."/>
            <person name="Zhang D."/>
            <person name="Liu Y."/>
            <person name="Sun Z."/>
            <person name="Feng H."/>
            <person name="Wang Y."/>
            <person name="Chen Y."/>
            <person name="Liang X."/>
            <person name="Fu R."/>
            <person name="Li Q."/>
            <person name="Zhang J."/>
            <person name="Yu X."/>
            <person name="Xie Z."/>
            <person name="Ding L."/>
            <person name="Guan P."/>
            <person name="Tang J."/>
            <person name="Liang Y."/>
            <person name="Wang S."/>
            <person name="Deng Q."/>
            <person name="Li S."/>
            <person name="Zhu J."/>
            <person name="Wang L."/>
            <person name="Liu H."/>
            <person name="Li P."/>
        </authorList>
    </citation>
    <scope>NUCLEOTIDE SEQUENCE [LARGE SCALE GENOMIC DNA]</scope>
    <source>
        <strain evidence="2">AG-1 IA</strain>
    </source>
</reference>
<organism evidence="1 2">
    <name type="scientific">Thanatephorus cucumeris (strain AG1-IA)</name>
    <name type="common">Rice sheath blight fungus</name>
    <name type="synonym">Rhizoctonia solani</name>
    <dbReference type="NCBI Taxonomy" id="983506"/>
    <lineage>
        <taxon>Eukaryota</taxon>
        <taxon>Fungi</taxon>
        <taxon>Dikarya</taxon>
        <taxon>Basidiomycota</taxon>
        <taxon>Agaricomycotina</taxon>
        <taxon>Agaricomycetes</taxon>
        <taxon>Cantharellales</taxon>
        <taxon>Ceratobasidiaceae</taxon>
        <taxon>Rhizoctonia</taxon>
        <taxon>Rhizoctonia solani AG-1</taxon>
    </lineage>
</organism>
<evidence type="ECO:0000313" key="1">
    <source>
        <dbReference type="EMBL" id="ELU35658.1"/>
    </source>
</evidence>
<dbReference type="Gene3D" id="3.40.50.620">
    <property type="entry name" value="HUPs"/>
    <property type="match status" value="1"/>
</dbReference>
<dbReference type="Pfam" id="PF03054">
    <property type="entry name" value="tRNA_Me_trans"/>
    <property type="match status" value="1"/>
</dbReference>
<dbReference type="EMBL" id="AFRT01005794">
    <property type="protein sequence ID" value="ELU35658.1"/>
    <property type="molecule type" value="Genomic_DNA"/>
</dbReference>
<keyword evidence="1" id="KW-0808">Transferase</keyword>
<comment type="caution">
    <text evidence="1">The sequence shown here is derived from an EMBL/GenBank/DDBJ whole genome shotgun (WGS) entry which is preliminary data.</text>
</comment>
<dbReference type="Proteomes" id="UP000011668">
    <property type="component" value="Unassembled WGS sequence"/>
</dbReference>
<gene>
    <name evidence="1" type="ORF">AG1IA_10312</name>
</gene>
<name>L8WFU6_THACA</name>
<dbReference type="STRING" id="983506.L8WFU6"/>
<protein>
    <submittedName>
        <fullName evidence="1">tRNA methyl transferase domain-containing protein</fullName>
    </submittedName>
</protein>
<proteinExistence type="predicted"/>
<evidence type="ECO:0000313" key="2">
    <source>
        <dbReference type="Proteomes" id="UP000011668"/>
    </source>
</evidence>
<dbReference type="HOGENOM" id="CLU_2759548_0_0_1"/>